<evidence type="ECO:0000256" key="4">
    <source>
        <dbReference type="ARBA" id="ARBA00023136"/>
    </source>
</evidence>
<feature type="transmembrane region" description="Helical" evidence="6">
    <location>
        <begin position="276"/>
        <end position="294"/>
    </location>
</feature>
<dbReference type="EMBL" id="JAUSQZ010000001">
    <property type="protein sequence ID" value="MDP9826457.1"/>
    <property type="molecule type" value="Genomic_DNA"/>
</dbReference>
<protein>
    <recommendedName>
        <fullName evidence="7">Inositolphosphotransferase Aur1/Ipt1 domain-containing protein</fullName>
    </recommendedName>
</protein>
<evidence type="ECO:0000256" key="6">
    <source>
        <dbReference type="SAM" id="Phobius"/>
    </source>
</evidence>
<dbReference type="InterPro" id="IPR052185">
    <property type="entry name" value="IPC_Synthase-Related"/>
</dbReference>
<feature type="domain" description="Inositolphosphotransferase Aur1/Ipt1" evidence="7">
    <location>
        <begin position="86"/>
        <end position="271"/>
    </location>
</feature>
<organism evidence="8 9">
    <name type="scientific">Kineosporia succinea</name>
    <dbReference type="NCBI Taxonomy" id="84632"/>
    <lineage>
        <taxon>Bacteria</taxon>
        <taxon>Bacillati</taxon>
        <taxon>Actinomycetota</taxon>
        <taxon>Actinomycetes</taxon>
        <taxon>Kineosporiales</taxon>
        <taxon>Kineosporiaceae</taxon>
        <taxon>Kineosporia</taxon>
    </lineage>
</organism>
<keyword evidence="2 6" id="KW-0812">Transmembrane</keyword>
<reference evidence="8 9" key="1">
    <citation type="submission" date="2023-07" db="EMBL/GenBank/DDBJ databases">
        <title>Sequencing the genomes of 1000 actinobacteria strains.</title>
        <authorList>
            <person name="Klenk H.-P."/>
        </authorList>
    </citation>
    <scope>NUCLEOTIDE SEQUENCE [LARGE SCALE GENOMIC DNA]</scope>
    <source>
        <strain evidence="8 9">DSM 44388</strain>
    </source>
</reference>
<keyword evidence="4 6" id="KW-0472">Membrane</keyword>
<comment type="caution">
    <text evidence="8">The sequence shown here is derived from an EMBL/GenBank/DDBJ whole genome shotgun (WGS) entry which is preliminary data.</text>
</comment>
<keyword evidence="3 6" id="KW-1133">Transmembrane helix</keyword>
<feature type="transmembrane region" description="Helical" evidence="6">
    <location>
        <begin position="207"/>
        <end position="225"/>
    </location>
</feature>
<evidence type="ECO:0000313" key="8">
    <source>
        <dbReference type="EMBL" id="MDP9826457.1"/>
    </source>
</evidence>
<feature type="transmembrane region" description="Helical" evidence="6">
    <location>
        <begin position="112"/>
        <end position="135"/>
    </location>
</feature>
<evidence type="ECO:0000259" key="7">
    <source>
        <dbReference type="Pfam" id="PF14378"/>
    </source>
</evidence>
<evidence type="ECO:0000313" key="9">
    <source>
        <dbReference type="Proteomes" id="UP001235712"/>
    </source>
</evidence>
<sequence length="346" mass="37676">MAVLPAGWVPPRVETTPGVAPRNLTDPDSGPRTAAAQPVEPTTKRLRPRGGVTGQLLLVVGAWMLYSLGRSFSGQDISAAVERGQAILRLDDELGFGWVIDVNQWALQHGVLAVPLSMGYASLHYLVTPMVLVWLWRRHPSSYQKALWSLIVMSAMGLVVYVTMPVAPPRLLPGFAWMDMLRVWSDYGWWGAGASAPRGFEHLTNQYAAVPSLHVGWAVWCAWAWRRNGGSFARRFGWLYPFGVSVTVVLTGNHYVLDVATGVLVAAIACWITPRVLAPLTMRLTAPVLAWAGVRIKGGLRTRRETPVTASPEMVVGRTPDETPALGSPTDDSAAQPMKQPVVVDG</sequence>
<gene>
    <name evidence="8" type="ORF">J2S57_002206</name>
</gene>
<evidence type="ECO:0000256" key="5">
    <source>
        <dbReference type="SAM" id="MobiDB-lite"/>
    </source>
</evidence>
<dbReference type="PANTHER" id="PTHR31310">
    <property type="match status" value="1"/>
</dbReference>
<evidence type="ECO:0000256" key="2">
    <source>
        <dbReference type="ARBA" id="ARBA00022692"/>
    </source>
</evidence>
<accession>A0ABT9P1R5</accession>
<feature type="transmembrane region" description="Helical" evidence="6">
    <location>
        <begin position="237"/>
        <end position="256"/>
    </location>
</feature>
<feature type="region of interest" description="Disordered" evidence="5">
    <location>
        <begin position="305"/>
        <end position="346"/>
    </location>
</feature>
<dbReference type="PANTHER" id="PTHR31310:SF7">
    <property type="entry name" value="PA-PHOSPHATASE RELATED-FAMILY PROTEIN DDB_G0268928"/>
    <property type="match status" value="1"/>
</dbReference>
<dbReference type="CDD" id="cd03386">
    <property type="entry name" value="PAP2_Aur1_like"/>
    <property type="match status" value="1"/>
</dbReference>
<dbReference type="Pfam" id="PF14378">
    <property type="entry name" value="PAP2_3"/>
    <property type="match status" value="1"/>
</dbReference>
<feature type="region of interest" description="Disordered" evidence="5">
    <location>
        <begin position="12"/>
        <end position="46"/>
    </location>
</feature>
<dbReference type="RefSeq" id="WP_307241256.1">
    <property type="nucleotide sequence ID" value="NZ_JAUSQZ010000001.1"/>
</dbReference>
<evidence type="ECO:0000256" key="1">
    <source>
        <dbReference type="ARBA" id="ARBA00004141"/>
    </source>
</evidence>
<proteinExistence type="predicted"/>
<dbReference type="Proteomes" id="UP001235712">
    <property type="component" value="Unassembled WGS sequence"/>
</dbReference>
<dbReference type="InterPro" id="IPR026841">
    <property type="entry name" value="Aur1/Ipt1"/>
</dbReference>
<keyword evidence="9" id="KW-1185">Reference proteome</keyword>
<comment type="subcellular location">
    <subcellularLocation>
        <location evidence="1">Membrane</location>
        <topology evidence="1">Multi-pass membrane protein</topology>
    </subcellularLocation>
</comment>
<feature type="transmembrane region" description="Helical" evidence="6">
    <location>
        <begin position="147"/>
        <end position="167"/>
    </location>
</feature>
<name>A0ABT9P1R5_9ACTN</name>
<evidence type="ECO:0000256" key="3">
    <source>
        <dbReference type="ARBA" id="ARBA00022989"/>
    </source>
</evidence>